<keyword evidence="9" id="KW-1185">Reference proteome</keyword>
<dbReference type="EMBL" id="QKRW01000003">
    <property type="protein sequence ID" value="RAL67591.1"/>
    <property type="molecule type" value="Genomic_DNA"/>
</dbReference>
<dbReference type="AlphaFoldDB" id="A0A395J5G9"/>
<keyword evidence="6" id="KW-0472">Membrane</keyword>
<dbReference type="GO" id="GO:0016020">
    <property type="term" value="C:membrane"/>
    <property type="evidence" value="ECO:0007669"/>
    <property type="project" value="UniProtKB-SubCell"/>
</dbReference>
<evidence type="ECO:0000256" key="4">
    <source>
        <dbReference type="ARBA" id="ARBA00022692"/>
    </source>
</evidence>
<sequence length="312" mass="34826">MTLSRSFAIPVHGLQSSFSFSPSKFLKIVVHLFSWNFLASYKIPPLHSTVLPSDVTVIIPTVGDFGPEFIQTVQTSLDNNPAKIIISTVGTEKLIQARRVIEQIIRTKGLPGKTIEVVAIHEPSKRAQCVHASLTVKTKIIAYADDHVIWPRTFLRSVLAEFEDPGVGIVGTCKRVNREPGNTWSDSIRNFIACIYVERHNFEITSTYNLDGGVWIISGRTSLVRTDIVKSLEYRQQYLSETFLGVGPVNCDDDNFNTRYMVNHGWKTVFHNRPQAMICTSLGTSGGWIKFSPTASPLGSINLALEFQNSLR</sequence>
<keyword evidence="7" id="KW-0325">Glycoprotein</keyword>
<comment type="subcellular location">
    <subcellularLocation>
        <location evidence="1">Membrane</location>
    </subcellularLocation>
</comment>
<evidence type="ECO:0000256" key="6">
    <source>
        <dbReference type="ARBA" id="ARBA00023136"/>
    </source>
</evidence>
<dbReference type="InterPro" id="IPR052427">
    <property type="entry name" value="Glycosyltrans_GT2/GT47"/>
</dbReference>
<name>A0A395J5G9_9HELO</name>
<dbReference type="PANTHER" id="PTHR47844:SF1">
    <property type="entry name" value="EXOSTOSIN-LIKE 2"/>
    <property type="match status" value="1"/>
</dbReference>
<dbReference type="PANTHER" id="PTHR47844">
    <property type="entry name" value="SYNTHASE CPS1, PUTATIVE (AFU_ORTHOLOGUE AFUA_7G02500)-RELATED"/>
    <property type="match status" value="1"/>
</dbReference>
<dbReference type="OrthoDB" id="2849215at2759"/>
<keyword evidence="5" id="KW-1133">Transmembrane helix</keyword>
<comment type="caution">
    <text evidence="8">The sequence shown here is derived from an EMBL/GenBank/DDBJ whole genome shotgun (WGS) entry which is preliminary data.</text>
</comment>
<gene>
    <name evidence="8" type="ORF">DID88_008344</name>
</gene>
<evidence type="ECO:0000256" key="5">
    <source>
        <dbReference type="ARBA" id="ARBA00022989"/>
    </source>
</evidence>
<dbReference type="SUPFAM" id="SSF53448">
    <property type="entry name" value="Nucleotide-diphospho-sugar transferases"/>
    <property type="match status" value="1"/>
</dbReference>
<evidence type="ECO:0000256" key="3">
    <source>
        <dbReference type="ARBA" id="ARBA00022679"/>
    </source>
</evidence>
<keyword evidence="3" id="KW-0808">Transferase</keyword>
<dbReference type="GO" id="GO:0016757">
    <property type="term" value="F:glycosyltransferase activity"/>
    <property type="evidence" value="ECO:0007669"/>
    <property type="project" value="UniProtKB-KW"/>
</dbReference>
<proteinExistence type="predicted"/>
<dbReference type="Gene3D" id="3.90.550.10">
    <property type="entry name" value="Spore Coat Polysaccharide Biosynthesis Protein SpsA, Chain A"/>
    <property type="match status" value="1"/>
</dbReference>
<dbReference type="Pfam" id="PF13641">
    <property type="entry name" value="Glyco_tranf_2_3"/>
    <property type="match status" value="1"/>
</dbReference>
<reference evidence="8 9" key="1">
    <citation type="submission" date="2018-06" db="EMBL/GenBank/DDBJ databases">
        <title>Genome Sequence of the Brown Rot Fungal Pathogen Monilinia fructigena.</title>
        <authorList>
            <person name="Landi L."/>
            <person name="De Miccolis Angelini R.M."/>
            <person name="Pollastro S."/>
            <person name="Abate D."/>
            <person name="Faretra F."/>
            <person name="Romanazzi G."/>
        </authorList>
    </citation>
    <scope>NUCLEOTIDE SEQUENCE [LARGE SCALE GENOMIC DNA]</scope>
    <source>
        <strain evidence="8 9">Mfrg269</strain>
    </source>
</reference>
<evidence type="ECO:0000313" key="9">
    <source>
        <dbReference type="Proteomes" id="UP000249056"/>
    </source>
</evidence>
<protein>
    <recommendedName>
        <fullName evidence="10">Glycosyltransferase 2-like domain-containing protein</fullName>
    </recommendedName>
</protein>
<evidence type="ECO:0000256" key="2">
    <source>
        <dbReference type="ARBA" id="ARBA00022676"/>
    </source>
</evidence>
<dbReference type="Proteomes" id="UP000249056">
    <property type="component" value="Unassembled WGS sequence"/>
</dbReference>
<evidence type="ECO:0008006" key="10">
    <source>
        <dbReference type="Google" id="ProtNLM"/>
    </source>
</evidence>
<evidence type="ECO:0000313" key="8">
    <source>
        <dbReference type="EMBL" id="RAL67591.1"/>
    </source>
</evidence>
<evidence type="ECO:0000256" key="1">
    <source>
        <dbReference type="ARBA" id="ARBA00004370"/>
    </source>
</evidence>
<evidence type="ECO:0000256" key="7">
    <source>
        <dbReference type="ARBA" id="ARBA00023180"/>
    </source>
</evidence>
<dbReference type="InterPro" id="IPR029044">
    <property type="entry name" value="Nucleotide-diphossugar_trans"/>
</dbReference>
<accession>A0A395J5G9</accession>
<keyword evidence="4" id="KW-0812">Transmembrane</keyword>
<keyword evidence="2" id="KW-0328">Glycosyltransferase</keyword>
<organism evidence="8 9">
    <name type="scientific">Monilinia fructigena</name>
    <dbReference type="NCBI Taxonomy" id="38457"/>
    <lineage>
        <taxon>Eukaryota</taxon>
        <taxon>Fungi</taxon>
        <taxon>Dikarya</taxon>
        <taxon>Ascomycota</taxon>
        <taxon>Pezizomycotina</taxon>
        <taxon>Leotiomycetes</taxon>
        <taxon>Helotiales</taxon>
        <taxon>Sclerotiniaceae</taxon>
        <taxon>Monilinia</taxon>
    </lineage>
</organism>